<dbReference type="PANTHER" id="PTHR47074:SF11">
    <property type="entry name" value="REVERSE TRANSCRIPTASE-LIKE PROTEIN"/>
    <property type="match status" value="1"/>
</dbReference>
<dbReference type="Pfam" id="PF13456">
    <property type="entry name" value="RVT_3"/>
    <property type="match status" value="1"/>
</dbReference>
<proteinExistence type="predicted"/>
<dbReference type="EMBL" id="UZAU01000128">
    <property type="status" value="NOT_ANNOTATED_CDS"/>
    <property type="molecule type" value="Genomic_DNA"/>
</dbReference>
<dbReference type="InterPro" id="IPR036397">
    <property type="entry name" value="RNaseH_sf"/>
</dbReference>
<dbReference type="Gene3D" id="3.30.420.10">
    <property type="entry name" value="Ribonuclease H-like superfamily/Ribonuclease H"/>
    <property type="match status" value="1"/>
</dbReference>
<keyword evidence="3" id="KW-1185">Reference proteome</keyword>
<dbReference type="SUPFAM" id="SSF53098">
    <property type="entry name" value="Ribonuclease H-like"/>
    <property type="match status" value="1"/>
</dbReference>
<accession>A0A803P228</accession>
<dbReference type="PANTHER" id="PTHR47074">
    <property type="entry name" value="BNAC02G40300D PROTEIN"/>
    <property type="match status" value="1"/>
</dbReference>
<organism evidence="2 3">
    <name type="scientific">Cannabis sativa</name>
    <name type="common">Hemp</name>
    <name type="synonym">Marijuana</name>
    <dbReference type="NCBI Taxonomy" id="3483"/>
    <lineage>
        <taxon>Eukaryota</taxon>
        <taxon>Viridiplantae</taxon>
        <taxon>Streptophyta</taxon>
        <taxon>Embryophyta</taxon>
        <taxon>Tracheophyta</taxon>
        <taxon>Spermatophyta</taxon>
        <taxon>Magnoliopsida</taxon>
        <taxon>eudicotyledons</taxon>
        <taxon>Gunneridae</taxon>
        <taxon>Pentapetalae</taxon>
        <taxon>rosids</taxon>
        <taxon>fabids</taxon>
        <taxon>Rosales</taxon>
        <taxon>Cannabaceae</taxon>
        <taxon>Cannabis</taxon>
    </lineage>
</organism>
<dbReference type="AlphaFoldDB" id="A0A803P228"/>
<dbReference type="EnsemblPlants" id="evm.model.02.677">
    <property type="protein sequence ID" value="cds.evm.model.02.677"/>
    <property type="gene ID" value="evm.TU.02.677"/>
</dbReference>
<evidence type="ECO:0000313" key="2">
    <source>
        <dbReference type="EnsemblPlants" id="cds.evm.model.02.677"/>
    </source>
</evidence>
<dbReference type="CDD" id="cd06222">
    <property type="entry name" value="RNase_H_like"/>
    <property type="match status" value="1"/>
</dbReference>
<dbReference type="InterPro" id="IPR044730">
    <property type="entry name" value="RNase_H-like_dom_plant"/>
</dbReference>
<evidence type="ECO:0000313" key="3">
    <source>
        <dbReference type="Proteomes" id="UP000596661"/>
    </source>
</evidence>
<feature type="domain" description="RNase H type-1" evidence="1">
    <location>
        <begin position="213"/>
        <end position="300"/>
    </location>
</feature>
<dbReference type="InterPro" id="IPR012337">
    <property type="entry name" value="RNaseH-like_sf"/>
</dbReference>
<reference evidence="2" key="2">
    <citation type="submission" date="2021-03" db="UniProtKB">
        <authorList>
            <consortium name="EnsemblPlants"/>
        </authorList>
    </citation>
    <scope>IDENTIFICATION</scope>
</reference>
<dbReference type="InterPro" id="IPR052929">
    <property type="entry name" value="RNase_H-like_EbsB-rel"/>
</dbReference>
<dbReference type="GO" id="GO:0003676">
    <property type="term" value="F:nucleic acid binding"/>
    <property type="evidence" value="ECO:0007669"/>
    <property type="project" value="InterPro"/>
</dbReference>
<dbReference type="GO" id="GO:0004523">
    <property type="term" value="F:RNA-DNA hybrid ribonuclease activity"/>
    <property type="evidence" value="ECO:0007669"/>
    <property type="project" value="InterPro"/>
</dbReference>
<dbReference type="InterPro" id="IPR002156">
    <property type="entry name" value="RNaseH_domain"/>
</dbReference>
<reference evidence="2" key="1">
    <citation type="submission" date="2018-11" db="EMBL/GenBank/DDBJ databases">
        <authorList>
            <person name="Grassa J C."/>
        </authorList>
    </citation>
    <scope>NUCLEOTIDE SEQUENCE [LARGE SCALE GENOMIC DNA]</scope>
</reference>
<protein>
    <recommendedName>
        <fullName evidence="1">RNase H type-1 domain-containing protein</fullName>
    </recommendedName>
</protein>
<name>A0A803P228_CANSA</name>
<sequence>MHPDKAPGPDGMGPGFYQQHWDIVGSHIVKLVTDFFDTGVFPQELNNTNLVLIPKKKNFSSMGDLRLIALCNVLYKIGSKFLANRMHNMIVLVISKTQNLGNNSSFVWRIIWQARDLVKLGARRIIGSGSTTTGEDCWPWIGESTVHFSVKSAYNLLQQSVQHQPSVDNSRFWRYGSLRSPRKSKILLGGLFQTLFPPVYSLSLSIHVAACKNGSFATEVVEAIGVKEALSWLKDKNWNKVEIETDSMLTVQVIRASHRMSYVFDLVINDCKLLLSNLPNVSLHFVRQSANRVAHYVARYSRFLSGCSIHIQNIPSDLQGLLYSEC</sequence>
<dbReference type="Gramene" id="evm.model.02.677">
    <property type="protein sequence ID" value="cds.evm.model.02.677"/>
    <property type="gene ID" value="evm.TU.02.677"/>
</dbReference>
<dbReference type="Proteomes" id="UP000596661">
    <property type="component" value="Chromosome 2"/>
</dbReference>
<evidence type="ECO:0000259" key="1">
    <source>
        <dbReference type="Pfam" id="PF13456"/>
    </source>
</evidence>